<dbReference type="EMBL" id="PZQS01000013">
    <property type="protein sequence ID" value="PVD20215.1"/>
    <property type="molecule type" value="Genomic_DNA"/>
</dbReference>
<protein>
    <submittedName>
        <fullName evidence="2">Uncharacterized protein</fullName>
    </submittedName>
</protein>
<evidence type="ECO:0000256" key="1">
    <source>
        <dbReference type="SAM" id="MobiDB-lite"/>
    </source>
</evidence>
<reference evidence="2 3" key="1">
    <citation type="submission" date="2018-04" db="EMBL/GenBank/DDBJ databases">
        <title>The genome of golden apple snail Pomacea canaliculata provides insight into stress tolerance and invasive adaptation.</title>
        <authorList>
            <person name="Liu C."/>
            <person name="Liu B."/>
            <person name="Ren Y."/>
            <person name="Zhang Y."/>
            <person name="Wang H."/>
            <person name="Li S."/>
            <person name="Jiang F."/>
            <person name="Yin L."/>
            <person name="Zhang G."/>
            <person name="Qian W."/>
            <person name="Fan W."/>
        </authorList>
    </citation>
    <scope>NUCLEOTIDE SEQUENCE [LARGE SCALE GENOMIC DNA]</scope>
    <source>
        <strain evidence="2">SZHN2017</strain>
        <tissue evidence="2">Muscle</tissue>
    </source>
</reference>
<evidence type="ECO:0000313" key="2">
    <source>
        <dbReference type="EMBL" id="PVD20215.1"/>
    </source>
</evidence>
<accession>A0A2T7NGD5</accession>
<feature type="region of interest" description="Disordered" evidence="1">
    <location>
        <begin position="15"/>
        <end position="39"/>
    </location>
</feature>
<proteinExistence type="predicted"/>
<name>A0A2T7NGD5_POMCA</name>
<comment type="caution">
    <text evidence="2">The sequence shown here is derived from an EMBL/GenBank/DDBJ whole genome shotgun (WGS) entry which is preliminary data.</text>
</comment>
<sequence>MDDVRQARCWTGREEWKEAENEGKLNKSKEEPKEKKDDSRRLEIAAAGLMTRLAIRLRRSGSGGTFAILPFLLAFRRDGVSRSVSPFPADHVGVVGGAAVGRGRARWSRRTPGSKLLQSATRGCWECSPYSRAGSTCTTWHQS</sequence>
<evidence type="ECO:0000313" key="3">
    <source>
        <dbReference type="Proteomes" id="UP000245119"/>
    </source>
</evidence>
<dbReference type="AlphaFoldDB" id="A0A2T7NGD5"/>
<organism evidence="2 3">
    <name type="scientific">Pomacea canaliculata</name>
    <name type="common">Golden apple snail</name>
    <dbReference type="NCBI Taxonomy" id="400727"/>
    <lineage>
        <taxon>Eukaryota</taxon>
        <taxon>Metazoa</taxon>
        <taxon>Spiralia</taxon>
        <taxon>Lophotrochozoa</taxon>
        <taxon>Mollusca</taxon>
        <taxon>Gastropoda</taxon>
        <taxon>Caenogastropoda</taxon>
        <taxon>Architaenioglossa</taxon>
        <taxon>Ampullarioidea</taxon>
        <taxon>Ampullariidae</taxon>
        <taxon>Pomacea</taxon>
    </lineage>
</organism>
<keyword evidence="3" id="KW-1185">Reference proteome</keyword>
<dbReference type="Proteomes" id="UP000245119">
    <property type="component" value="Linkage Group LG13"/>
</dbReference>
<gene>
    <name evidence="2" type="ORF">C0Q70_20711</name>
</gene>